<name>A0A8R1HTS2_CAEJA</name>
<dbReference type="AlphaFoldDB" id="A0A8R1HTS2"/>
<dbReference type="EnsemblMetazoa" id="CJA06376.1">
    <property type="protein sequence ID" value="CJA06376.1"/>
    <property type="gene ID" value="WBGene00125580"/>
</dbReference>
<evidence type="ECO:0000256" key="9">
    <source>
        <dbReference type="PROSITE-ProRule" id="PRU00094"/>
    </source>
</evidence>
<evidence type="ECO:0000256" key="6">
    <source>
        <dbReference type="ARBA" id="ARBA00023125"/>
    </source>
</evidence>
<keyword evidence="4" id="KW-0862">Zinc</keyword>
<dbReference type="PROSITE" id="PS00344">
    <property type="entry name" value="GATA_ZN_FINGER_1"/>
    <property type="match status" value="1"/>
</dbReference>
<evidence type="ECO:0000256" key="7">
    <source>
        <dbReference type="ARBA" id="ARBA00023163"/>
    </source>
</evidence>
<evidence type="ECO:0000256" key="1">
    <source>
        <dbReference type="ARBA" id="ARBA00004123"/>
    </source>
</evidence>
<evidence type="ECO:0000256" key="2">
    <source>
        <dbReference type="ARBA" id="ARBA00022723"/>
    </source>
</evidence>
<feature type="domain" description="GATA-type" evidence="11">
    <location>
        <begin position="246"/>
        <end position="300"/>
    </location>
</feature>
<dbReference type="GO" id="GO:0045944">
    <property type="term" value="P:positive regulation of transcription by RNA polymerase II"/>
    <property type="evidence" value="ECO:0007669"/>
    <property type="project" value="TreeGrafter"/>
</dbReference>
<feature type="region of interest" description="Disordered" evidence="10">
    <location>
        <begin position="291"/>
        <end position="349"/>
    </location>
</feature>
<dbReference type="InterPro" id="IPR039355">
    <property type="entry name" value="Transcription_factor_GATA"/>
</dbReference>
<dbReference type="SUPFAM" id="SSF57716">
    <property type="entry name" value="Glucocorticoid receptor-like (DNA-binding domain)"/>
    <property type="match status" value="1"/>
</dbReference>
<feature type="compositionally biased region" description="Polar residues" evidence="10">
    <location>
        <begin position="1"/>
        <end position="19"/>
    </location>
</feature>
<feature type="compositionally biased region" description="Basic and acidic residues" evidence="10">
    <location>
        <begin position="316"/>
        <end position="343"/>
    </location>
</feature>
<feature type="compositionally biased region" description="Low complexity" evidence="10">
    <location>
        <begin position="221"/>
        <end position="237"/>
    </location>
</feature>
<dbReference type="GO" id="GO:0009888">
    <property type="term" value="P:tissue development"/>
    <property type="evidence" value="ECO:0007669"/>
    <property type="project" value="UniProtKB-ARBA"/>
</dbReference>
<dbReference type="CDD" id="cd00202">
    <property type="entry name" value="ZnF_GATA"/>
    <property type="match status" value="1"/>
</dbReference>
<keyword evidence="8" id="KW-0539">Nucleus</keyword>
<proteinExistence type="predicted"/>
<comment type="subcellular location">
    <subcellularLocation>
        <location evidence="1">Nucleus</location>
    </subcellularLocation>
</comment>
<reference evidence="13" key="1">
    <citation type="submission" date="2010-08" db="EMBL/GenBank/DDBJ databases">
        <authorList>
            <consortium name="Caenorhabditis japonica Sequencing Consortium"/>
            <person name="Wilson R.K."/>
        </authorList>
    </citation>
    <scope>NUCLEOTIDE SEQUENCE [LARGE SCALE GENOMIC DNA]</scope>
    <source>
        <strain evidence="13">DF5081</strain>
    </source>
</reference>
<dbReference type="GO" id="GO:0000981">
    <property type="term" value="F:DNA-binding transcription factor activity, RNA polymerase II-specific"/>
    <property type="evidence" value="ECO:0007669"/>
    <property type="project" value="TreeGrafter"/>
</dbReference>
<keyword evidence="6" id="KW-0238">DNA-binding</keyword>
<dbReference type="GO" id="GO:0045165">
    <property type="term" value="P:cell fate commitment"/>
    <property type="evidence" value="ECO:0007669"/>
    <property type="project" value="TreeGrafter"/>
</dbReference>
<dbReference type="SMART" id="SM00401">
    <property type="entry name" value="ZnF_GATA"/>
    <property type="match status" value="1"/>
</dbReference>
<evidence type="ECO:0000313" key="13">
    <source>
        <dbReference type="Proteomes" id="UP000005237"/>
    </source>
</evidence>
<evidence type="ECO:0000256" key="8">
    <source>
        <dbReference type="ARBA" id="ARBA00023242"/>
    </source>
</evidence>
<dbReference type="GO" id="GO:0000978">
    <property type="term" value="F:RNA polymerase II cis-regulatory region sequence-specific DNA binding"/>
    <property type="evidence" value="ECO:0007669"/>
    <property type="project" value="TreeGrafter"/>
</dbReference>
<dbReference type="PROSITE" id="PS50114">
    <property type="entry name" value="GATA_ZN_FINGER_2"/>
    <property type="match status" value="1"/>
</dbReference>
<keyword evidence="13" id="KW-1185">Reference proteome</keyword>
<feature type="region of interest" description="Disordered" evidence="10">
    <location>
        <begin position="1"/>
        <end position="40"/>
    </location>
</feature>
<keyword evidence="7" id="KW-0804">Transcription</keyword>
<keyword evidence="5" id="KW-0805">Transcription regulation</keyword>
<dbReference type="GO" id="GO:0000122">
    <property type="term" value="P:negative regulation of transcription by RNA polymerase II"/>
    <property type="evidence" value="ECO:0007669"/>
    <property type="project" value="TreeGrafter"/>
</dbReference>
<dbReference type="Gene3D" id="3.30.50.10">
    <property type="entry name" value="Erythroid Transcription Factor GATA-1, subunit A"/>
    <property type="match status" value="1"/>
</dbReference>
<evidence type="ECO:0000256" key="5">
    <source>
        <dbReference type="ARBA" id="ARBA00023015"/>
    </source>
</evidence>
<sequence>MDTNYSDSNGWVDMPSTQPMGRLRLPTQNMDPPEQKEDQNISELSRMKLDEYPAPERQSVITNSSAMSYEPKQETVPTQQAFHTPSFDYSGFGGMIDSPQMYYLPYPINPVNTIGTLGSFATPNLYDRSSLPYDTTNLNINLAAAYPTTTAVYECVKCSQSCGVGAKPVNGGMMCANCSKQTLTQQQPQQQQPTTYQSQVIYTSPLGNPPILEVPPEAPTVKVAKSSKKSSSSVRSSQNAGASASRRQGLICSNCNGTNTTLWRRNADGDPVCNACGLYYKLHHIARPTSMKKDGALQTRKRKSKNGDSVPAIPRIRGERKYERTNGEKIPRAPRRSKADREMTSTSTVAATTFSPHADLYPTSSATAALQDQSAYYHYQWNTATGIMMDPNQVYAQTYQASLFRPDNIQVHVMPVQDDETKSAARDLEAVDGDS</sequence>
<dbReference type="Proteomes" id="UP000005237">
    <property type="component" value="Unassembled WGS sequence"/>
</dbReference>
<evidence type="ECO:0000256" key="10">
    <source>
        <dbReference type="SAM" id="MobiDB-lite"/>
    </source>
</evidence>
<evidence type="ECO:0000259" key="11">
    <source>
        <dbReference type="PROSITE" id="PS50114"/>
    </source>
</evidence>
<reference evidence="12" key="2">
    <citation type="submission" date="2022-06" db="UniProtKB">
        <authorList>
            <consortium name="EnsemblMetazoa"/>
        </authorList>
    </citation>
    <scope>IDENTIFICATION</scope>
    <source>
        <strain evidence="12">DF5081</strain>
    </source>
</reference>
<dbReference type="Pfam" id="PF00320">
    <property type="entry name" value="GATA"/>
    <property type="match status" value="1"/>
</dbReference>
<organism evidence="12 13">
    <name type="scientific">Caenorhabditis japonica</name>
    <dbReference type="NCBI Taxonomy" id="281687"/>
    <lineage>
        <taxon>Eukaryota</taxon>
        <taxon>Metazoa</taxon>
        <taxon>Ecdysozoa</taxon>
        <taxon>Nematoda</taxon>
        <taxon>Chromadorea</taxon>
        <taxon>Rhabditida</taxon>
        <taxon>Rhabditina</taxon>
        <taxon>Rhabditomorpha</taxon>
        <taxon>Rhabditoidea</taxon>
        <taxon>Rhabditidae</taxon>
        <taxon>Peloderinae</taxon>
        <taxon>Caenorhabditis</taxon>
    </lineage>
</organism>
<evidence type="ECO:0000256" key="3">
    <source>
        <dbReference type="ARBA" id="ARBA00022771"/>
    </source>
</evidence>
<accession>A0A8R1HTS2</accession>
<evidence type="ECO:0000313" key="12">
    <source>
        <dbReference type="EnsemblMetazoa" id="CJA06376.1"/>
    </source>
</evidence>
<dbReference type="GO" id="GO:0008270">
    <property type="term" value="F:zinc ion binding"/>
    <property type="evidence" value="ECO:0007669"/>
    <property type="project" value="UniProtKB-KW"/>
</dbReference>
<keyword evidence="2" id="KW-0479">Metal-binding</keyword>
<dbReference type="PANTHER" id="PTHR10071">
    <property type="entry name" value="TRANSCRIPTION FACTOR GATA FAMILY MEMBER"/>
    <property type="match status" value="1"/>
</dbReference>
<dbReference type="InterPro" id="IPR013088">
    <property type="entry name" value="Znf_NHR/GATA"/>
</dbReference>
<dbReference type="InterPro" id="IPR000679">
    <property type="entry name" value="Znf_GATA"/>
</dbReference>
<keyword evidence="3 9" id="KW-0863">Zinc-finger</keyword>
<dbReference type="PRINTS" id="PR00619">
    <property type="entry name" value="GATAZNFINGER"/>
</dbReference>
<dbReference type="FunFam" id="3.30.50.10:FF:000032">
    <property type="entry name" value="Transcription factor GATA-3"/>
    <property type="match status" value="1"/>
</dbReference>
<protein>
    <submittedName>
        <fullName evidence="12">GATA-type domain-containing protein</fullName>
    </submittedName>
</protein>
<feature type="region of interest" description="Disordered" evidence="10">
    <location>
        <begin position="207"/>
        <end position="243"/>
    </location>
</feature>
<dbReference type="GO" id="GO:0005634">
    <property type="term" value="C:nucleus"/>
    <property type="evidence" value="ECO:0007669"/>
    <property type="project" value="UniProtKB-SubCell"/>
</dbReference>
<dbReference type="PANTHER" id="PTHR10071:SF281">
    <property type="entry name" value="BOX A-BINDING FACTOR-RELATED"/>
    <property type="match status" value="1"/>
</dbReference>
<evidence type="ECO:0000256" key="4">
    <source>
        <dbReference type="ARBA" id="ARBA00022833"/>
    </source>
</evidence>